<dbReference type="AlphaFoldDB" id="A0A8S1AEC1"/>
<keyword evidence="1" id="KW-0812">Transmembrane</keyword>
<evidence type="ECO:0000313" key="3">
    <source>
        <dbReference type="EMBL" id="CAB3247318.1"/>
    </source>
</evidence>
<comment type="caution">
    <text evidence="3">The sequence shown here is derived from an EMBL/GenBank/DDBJ whole genome shotgun (WGS) entry which is preliminary data.</text>
</comment>
<gene>
    <name evidence="3" type="ORF">APLA_LOCUS11868</name>
    <name evidence="2" type="ORF">APLA_LOCUS9072</name>
</gene>
<dbReference type="Proteomes" id="UP000494106">
    <property type="component" value="Unassembled WGS sequence"/>
</dbReference>
<evidence type="ECO:0000313" key="2">
    <source>
        <dbReference type="EMBL" id="CAB3242551.1"/>
    </source>
</evidence>
<protein>
    <submittedName>
        <fullName evidence="3">Uncharacterized protein</fullName>
    </submittedName>
</protein>
<proteinExistence type="predicted"/>
<dbReference type="OrthoDB" id="7468299at2759"/>
<keyword evidence="1" id="KW-0472">Membrane</keyword>
<dbReference type="EMBL" id="CADEBC010000517">
    <property type="protein sequence ID" value="CAB3242551.1"/>
    <property type="molecule type" value="Genomic_DNA"/>
</dbReference>
<sequence length="238" mass="27166">MNGTLYIFVIYYICLVCCTPANITDRNLTIKHLENKERHVLRKINVAIDDAINYLKQSNDSDAVEGSLYMGYLKEQLKDLQGGDNEAGVTAAMSAADNMTMNDIIQQGTDDTTQAFNSSGRRKLSILFNRKDEVLKQSILNLAKSKVKAQGKISKFGDIEVPKKVLDKLKNKQEIEKKLAIWLAQKEKERELIRQYKSKSKVRELTKEKCPDYGAKHKYTKYPCCRKCCKSSYLGCFK</sequence>
<keyword evidence="1" id="KW-1133">Transmembrane helix</keyword>
<accession>A0A8S1AEC1</accession>
<evidence type="ECO:0000313" key="5">
    <source>
        <dbReference type="Proteomes" id="UP000494256"/>
    </source>
</evidence>
<dbReference type="EMBL" id="CADEBD010000336">
    <property type="protein sequence ID" value="CAB3247318.1"/>
    <property type="molecule type" value="Genomic_DNA"/>
</dbReference>
<organism evidence="3 5">
    <name type="scientific">Arctia plantaginis</name>
    <name type="common">Wood tiger moth</name>
    <name type="synonym">Phalaena plantaginis</name>
    <dbReference type="NCBI Taxonomy" id="874455"/>
    <lineage>
        <taxon>Eukaryota</taxon>
        <taxon>Metazoa</taxon>
        <taxon>Ecdysozoa</taxon>
        <taxon>Arthropoda</taxon>
        <taxon>Hexapoda</taxon>
        <taxon>Insecta</taxon>
        <taxon>Pterygota</taxon>
        <taxon>Neoptera</taxon>
        <taxon>Endopterygota</taxon>
        <taxon>Lepidoptera</taxon>
        <taxon>Glossata</taxon>
        <taxon>Ditrysia</taxon>
        <taxon>Noctuoidea</taxon>
        <taxon>Erebidae</taxon>
        <taxon>Arctiinae</taxon>
        <taxon>Arctia</taxon>
    </lineage>
</organism>
<name>A0A8S1AEC1_ARCPL</name>
<dbReference type="Proteomes" id="UP000494256">
    <property type="component" value="Unassembled WGS sequence"/>
</dbReference>
<evidence type="ECO:0000313" key="4">
    <source>
        <dbReference type="Proteomes" id="UP000494106"/>
    </source>
</evidence>
<evidence type="ECO:0000256" key="1">
    <source>
        <dbReference type="SAM" id="Phobius"/>
    </source>
</evidence>
<keyword evidence="4" id="KW-1185">Reference proteome</keyword>
<feature type="transmembrane region" description="Helical" evidence="1">
    <location>
        <begin position="6"/>
        <end position="23"/>
    </location>
</feature>
<reference evidence="4 5" key="1">
    <citation type="submission" date="2020-04" db="EMBL/GenBank/DDBJ databases">
        <authorList>
            <person name="Wallbank WR R."/>
            <person name="Pardo Diaz C."/>
            <person name="Kozak K."/>
            <person name="Martin S."/>
            <person name="Jiggins C."/>
            <person name="Moest M."/>
            <person name="Warren A I."/>
            <person name="Byers J.R.P. K."/>
            <person name="Montejo-Kovacevich G."/>
            <person name="Yen C E."/>
        </authorList>
    </citation>
    <scope>NUCLEOTIDE SEQUENCE [LARGE SCALE GENOMIC DNA]</scope>
</reference>